<name>A0A2T9Y3C3_9FUNG</name>
<gene>
    <name evidence="1" type="ORF">BB561_006527</name>
</gene>
<dbReference type="EMBL" id="MBFR01000595">
    <property type="protein sequence ID" value="PVU86840.1"/>
    <property type="molecule type" value="Genomic_DNA"/>
</dbReference>
<proteinExistence type="predicted"/>
<keyword evidence="2" id="KW-1185">Reference proteome</keyword>
<reference evidence="1 2" key="1">
    <citation type="journal article" date="2018" name="MBio">
        <title>Comparative Genomics Reveals the Core Gene Toolbox for the Fungus-Insect Symbiosis.</title>
        <authorList>
            <person name="Wang Y."/>
            <person name="Stata M."/>
            <person name="Wang W."/>
            <person name="Stajich J.E."/>
            <person name="White M.M."/>
            <person name="Moncalvo J.M."/>
        </authorList>
    </citation>
    <scope>NUCLEOTIDE SEQUENCE [LARGE SCALE GENOMIC DNA]</scope>
    <source>
        <strain evidence="1 2">SWE-8-4</strain>
    </source>
</reference>
<protein>
    <submittedName>
        <fullName evidence="1">Uncharacterized protein</fullName>
    </submittedName>
</protein>
<organism evidence="1 2">
    <name type="scientific">Smittium simulii</name>
    <dbReference type="NCBI Taxonomy" id="133385"/>
    <lineage>
        <taxon>Eukaryota</taxon>
        <taxon>Fungi</taxon>
        <taxon>Fungi incertae sedis</taxon>
        <taxon>Zoopagomycota</taxon>
        <taxon>Kickxellomycotina</taxon>
        <taxon>Harpellomycetes</taxon>
        <taxon>Harpellales</taxon>
        <taxon>Legeriomycetaceae</taxon>
        <taxon>Smittium</taxon>
    </lineage>
</organism>
<evidence type="ECO:0000313" key="1">
    <source>
        <dbReference type="EMBL" id="PVU86840.1"/>
    </source>
</evidence>
<accession>A0A2T9Y3C3</accession>
<sequence length="194" mass="21907">MTPNIKSSKNHQTPGTNGLELTKFVHKPYELVKPYILRDNIGSKITATKHTAATKNTAKPTYAQKARWVPATRKQSSRKNRLVLLKQKKKAPRRTKLLREQIDCAVKDGPPVEPNKYKLLYFDGFKRNRVTWVKQVLANSSINTRAVANIAWIGESTIQLCVNSKNVLKLSNAICKITDVTKNTTFCTADTLEQ</sequence>
<dbReference type="Proteomes" id="UP000245383">
    <property type="component" value="Unassembled WGS sequence"/>
</dbReference>
<dbReference type="OrthoDB" id="5596692at2759"/>
<dbReference type="AlphaFoldDB" id="A0A2T9Y3C3"/>
<comment type="caution">
    <text evidence="1">The sequence shown here is derived from an EMBL/GenBank/DDBJ whole genome shotgun (WGS) entry which is preliminary data.</text>
</comment>
<evidence type="ECO:0000313" key="2">
    <source>
        <dbReference type="Proteomes" id="UP000245383"/>
    </source>
</evidence>